<organism evidence="1 2">
    <name type="scientific">Dendrobium chrysotoxum</name>
    <name type="common">Orchid</name>
    <dbReference type="NCBI Taxonomy" id="161865"/>
    <lineage>
        <taxon>Eukaryota</taxon>
        <taxon>Viridiplantae</taxon>
        <taxon>Streptophyta</taxon>
        <taxon>Embryophyta</taxon>
        <taxon>Tracheophyta</taxon>
        <taxon>Spermatophyta</taxon>
        <taxon>Magnoliopsida</taxon>
        <taxon>Liliopsida</taxon>
        <taxon>Asparagales</taxon>
        <taxon>Orchidaceae</taxon>
        <taxon>Epidendroideae</taxon>
        <taxon>Malaxideae</taxon>
        <taxon>Dendrobiinae</taxon>
        <taxon>Dendrobium</taxon>
    </lineage>
</organism>
<name>A0AAV7G2P6_DENCH</name>
<comment type="caution">
    <text evidence="1">The sequence shown here is derived from an EMBL/GenBank/DDBJ whole genome shotgun (WGS) entry which is preliminary data.</text>
</comment>
<dbReference type="AlphaFoldDB" id="A0AAV7G2P6"/>
<keyword evidence="2" id="KW-1185">Reference proteome</keyword>
<dbReference type="EMBL" id="JAGFBR010000018">
    <property type="protein sequence ID" value="KAH0450447.1"/>
    <property type="molecule type" value="Genomic_DNA"/>
</dbReference>
<evidence type="ECO:0000313" key="2">
    <source>
        <dbReference type="Proteomes" id="UP000775213"/>
    </source>
</evidence>
<evidence type="ECO:0000313" key="1">
    <source>
        <dbReference type="EMBL" id="KAH0450447.1"/>
    </source>
</evidence>
<reference evidence="1 2" key="1">
    <citation type="journal article" date="2021" name="Hortic Res">
        <title>Chromosome-scale assembly of the Dendrobium chrysotoxum genome enhances the understanding of orchid evolution.</title>
        <authorList>
            <person name="Zhang Y."/>
            <person name="Zhang G.Q."/>
            <person name="Zhang D."/>
            <person name="Liu X.D."/>
            <person name="Xu X.Y."/>
            <person name="Sun W.H."/>
            <person name="Yu X."/>
            <person name="Zhu X."/>
            <person name="Wang Z.W."/>
            <person name="Zhao X."/>
            <person name="Zhong W.Y."/>
            <person name="Chen H."/>
            <person name="Yin W.L."/>
            <person name="Huang T."/>
            <person name="Niu S.C."/>
            <person name="Liu Z.J."/>
        </authorList>
    </citation>
    <scope>NUCLEOTIDE SEQUENCE [LARGE SCALE GENOMIC DNA]</scope>
    <source>
        <strain evidence="1">Lindl</strain>
    </source>
</reference>
<proteinExistence type="predicted"/>
<sequence>MYYDEDENVKSTTLYKILNGDDGQIRENAPVDNAVSTLANHIPFAESTRRRLQFRHREPTPPPNMPHHLSPCF</sequence>
<gene>
    <name evidence="1" type="ORF">IEQ34_021139</name>
</gene>
<accession>A0AAV7G2P6</accession>
<dbReference type="Proteomes" id="UP000775213">
    <property type="component" value="Unassembled WGS sequence"/>
</dbReference>
<protein>
    <submittedName>
        <fullName evidence="1">Uncharacterized protein</fullName>
    </submittedName>
</protein>